<reference evidence="1 2" key="1">
    <citation type="submission" date="2020-08" db="EMBL/GenBank/DDBJ databases">
        <title>Sequencing the genomes of 1000 actinobacteria strains.</title>
        <authorList>
            <person name="Klenk H.-P."/>
        </authorList>
    </citation>
    <scope>NUCLEOTIDE SEQUENCE [LARGE SCALE GENOMIC DNA]</scope>
    <source>
        <strain evidence="1 2">DSM 19079</strain>
    </source>
</reference>
<dbReference type="RefSeq" id="WP_135030650.1">
    <property type="nucleotide sequence ID" value="NZ_BMLA01000005.1"/>
</dbReference>
<dbReference type="Gene3D" id="1.20.1280.290">
    <property type="match status" value="2"/>
</dbReference>
<dbReference type="AlphaFoldDB" id="A0A4Y8WXC7"/>
<evidence type="ECO:0000313" key="1">
    <source>
        <dbReference type="EMBL" id="MBB4882276.1"/>
    </source>
</evidence>
<protein>
    <submittedName>
        <fullName evidence="1">Uncharacterized protein with PQ loop repeat</fullName>
    </submittedName>
</protein>
<dbReference type="Proteomes" id="UP000560081">
    <property type="component" value="Unassembled WGS sequence"/>
</dbReference>
<dbReference type="OrthoDB" id="3820288at2"/>
<proteinExistence type="predicted"/>
<name>A0A4Y8WXC7_9MICC</name>
<sequence length="217" mass="22220">MPLTALVPLLPLLAGAFAVPQYLPQLLRVRRLGAAAGVSWSWAALAAVNNLAWAVYFVWSGVPSGLVAVLSCALVAGLLTHALTRLGGGVDPRVVAGVAAWVVVMALAGLLGGRLGLGAAMNVALIVQVAPSVVTAWRSRDVSGISVGTWLLVMGELTCFGLFGLATGDRTLLLLGVVGDAAGLLMLARVAWERVRQERPTAHPVTAPVPVTAGIPG</sequence>
<comment type="caution">
    <text evidence="1">The sequence shown here is derived from an EMBL/GenBank/DDBJ whole genome shotgun (WGS) entry which is preliminary data.</text>
</comment>
<dbReference type="EMBL" id="JACHMC010000001">
    <property type="protein sequence ID" value="MBB4882276.1"/>
    <property type="molecule type" value="Genomic_DNA"/>
</dbReference>
<organism evidence="1 2">
    <name type="scientific">Micrococcus flavus</name>
    <dbReference type="NCBI Taxonomy" id="384602"/>
    <lineage>
        <taxon>Bacteria</taxon>
        <taxon>Bacillati</taxon>
        <taxon>Actinomycetota</taxon>
        <taxon>Actinomycetes</taxon>
        <taxon>Micrococcales</taxon>
        <taxon>Micrococcaceae</taxon>
        <taxon>Micrococcus</taxon>
    </lineage>
</organism>
<keyword evidence="2" id="KW-1185">Reference proteome</keyword>
<gene>
    <name evidence="1" type="ORF">BJ976_000627</name>
</gene>
<evidence type="ECO:0000313" key="2">
    <source>
        <dbReference type="Proteomes" id="UP000560081"/>
    </source>
</evidence>
<accession>A0A4Y8WXC7</accession>